<comment type="catalytic activity">
    <reaction evidence="12">
        <text>a hydroperoxide + [thioredoxin]-dithiol = an alcohol + [thioredoxin]-disulfide + H2O</text>
        <dbReference type="Rhea" id="RHEA:62620"/>
        <dbReference type="Rhea" id="RHEA-COMP:10698"/>
        <dbReference type="Rhea" id="RHEA-COMP:10700"/>
        <dbReference type="ChEBI" id="CHEBI:15377"/>
        <dbReference type="ChEBI" id="CHEBI:29950"/>
        <dbReference type="ChEBI" id="CHEBI:30879"/>
        <dbReference type="ChEBI" id="CHEBI:35924"/>
        <dbReference type="ChEBI" id="CHEBI:50058"/>
        <dbReference type="EC" id="1.11.1.24"/>
    </reaction>
</comment>
<accession>A0A174K168</accession>
<dbReference type="RefSeq" id="WP_055267673.1">
    <property type="nucleotide sequence ID" value="NZ_CABIXQ010000023.1"/>
</dbReference>
<dbReference type="Proteomes" id="UP000095594">
    <property type="component" value="Unassembled WGS sequence"/>
</dbReference>
<dbReference type="GO" id="GO:0045454">
    <property type="term" value="P:cell redox homeostasis"/>
    <property type="evidence" value="ECO:0007669"/>
    <property type="project" value="TreeGrafter"/>
</dbReference>
<gene>
    <name evidence="15" type="primary">bcp</name>
    <name evidence="15" type="ORF">ERS852471_02856</name>
</gene>
<feature type="domain" description="Thioredoxin" evidence="14">
    <location>
        <begin position="2"/>
        <end position="153"/>
    </location>
</feature>
<comment type="similarity">
    <text evidence="10">Belongs to the peroxiredoxin family. BCP/PrxQ subfamily.</text>
</comment>
<sequence>MIEINSIVPNFSLIGSDKKEHSLSDYKGKKIILYFYPRDNTPGCSTEACDFRDNNSIIEDMNAIVIGVSRDSLKSHDKFIEKFNLPFLLLSDEDETLCNLFGVIKEKNMYGKKVMGIERSTFIINEDGVLVKEYRKVKVKGHIDTILKDLKNM</sequence>
<dbReference type="InterPro" id="IPR036249">
    <property type="entry name" value="Thioredoxin-like_sf"/>
</dbReference>
<evidence type="ECO:0000259" key="14">
    <source>
        <dbReference type="PROSITE" id="PS51352"/>
    </source>
</evidence>
<feature type="active site" description="Cysteine sulfenic acid (-SOH) intermediate; for peroxidase activity" evidence="13">
    <location>
        <position position="44"/>
    </location>
</feature>
<evidence type="ECO:0000256" key="3">
    <source>
        <dbReference type="ARBA" id="ARBA00013017"/>
    </source>
</evidence>
<evidence type="ECO:0000313" key="16">
    <source>
        <dbReference type="Proteomes" id="UP000095594"/>
    </source>
</evidence>
<dbReference type="GO" id="GO:0005737">
    <property type="term" value="C:cytoplasm"/>
    <property type="evidence" value="ECO:0007669"/>
    <property type="project" value="TreeGrafter"/>
</dbReference>
<dbReference type="GO" id="GO:0034599">
    <property type="term" value="P:cellular response to oxidative stress"/>
    <property type="evidence" value="ECO:0007669"/>
    <property type="project" value="TreeGrafter"/>
</dbReference>
<dbReference type="InterPro" id="IPR013766">
    <property type="entry name" value="Thioredoxin_domain"/>
</dbReference>
<evidence type="ECO:0000256" key="7">
    <source>
        <dbReference type="ARBA" id="ARBA00023157"/>
    </source>
</evidence>
<evidence type="ECO:0000256" key="10">
    <source>
        <dbReference type="ARBA" id="ARBA00038489"/>
    </source>
</evidence>
<dbReference type="Gene3D" id="3.40.30.10">
    <property type="entry name" value="Glutaredoxin"/>
    <property type="match status" value="1"/>
</dbReference>
<protein>
    <recommendedName>
        <fullName evidence="3">thioredoxin-dependent peroxiredoxin</fullName>
        <ecNumber evidence="3">1.11.1.24</ecNumber>
    </recommendedName>
    <alternativeName>
        <fullName evidence="11">Bacterioferritin comigratory protein</fullName>
    </alternativeName>
    <alternativeName>
        <fullName evidence="9">Thioredoxin peroxidase</fullName>
    </alternativeName>
</protein>
<keyword evidence="7" id="KW-1015">Disulfide bond</keyword>
<dbReference type="InterPro" id="IPR050924">
    <property type="entry name" value="Peroxiredoxin_BCP/PrxQ"/>
</dbReference>
<reference evidence="15 16" key="1">
    <citation type="submission" date="2015-09" db="EMBL/GenBank/DDBJ databases">
        <authorList>
            <consortium name="Pathogen Informatics"/>
        </authorList>
    </citation>
    <scope>NUCLEOTIDE SEQUENCE [LARGE SCALE GENOMIC DNA]</scope>
    <source>
        <strain evidence="15 16">2789STDY5834856</strain>
    </source>
</reference>
<evidence type="ECO:0000313" key="15">
    <source>
        <dbReference type="EMBL" id="CUP03757.1"/>
    </source>
</evidence>
<evidence type="ECO:0000256" key="2">
    <source>
        <dbReference type="ARBA" id="ARBA00011245"/>
    </source>
</evidence>
<evidence type="ECO:0000256" key="6">
    <source>
        <dbReference type="ARBA" id="ARBA00023002"/>
    </source>
</evidence>
<evidence type="ECO:0000256" key="5">
    <source>
        <dbReference type="ARBA" id="ARBA00022862"/>
    </source>
</evidence>
<name>A0A174K168_9CLOT</name>
<dbReference type="CDD" id="cd03017">
    <property type="entry name" value="PRX_BCP"/>
    <property type="match status" value="1"/>
</dbReference>
<evidence type="ECO:0000256" key="12">
    <source>
        <dbReference type="ARBA" id="ARBA00049091"/>
    </source>
</evidence>
<dbReference type="NCBIfam" id="NF006960">
    <property type="entry name" value="PRK09437.1"/>
    <property type="match status" value="1"/>
</dbReference>
<dbReference type="EMBL" id="CYZX01000023">
    <property type="protein sequence ID" value="CUP03757.1"/>
    <property type="molecule type" value="Genomic_DNA"/>
</dbReference>
<keyword evidence="6 15" id="KW-0560">Oxidoreductase</keyword>
<comment type="function">
    <text evidence="1">Thiol-specific peroxidase that catalyzes the reduction of hydrogen peroxide and organic hydroperoxides to water and alcohols, respectively. Plays a role in cell protection against oxidative stress by detoxifying peroxides and as sensor of hydrogen peroxide-mediated signaling events.</text>
</comment>
<keyword evidence="8" id="KW-0676">Redox-active center</keyword>
<dbReference type="PANTHER" id="PTHR42801">
    <property type="entry name" value="THIOREDOXIN-DEPENDENT PEROXIDE REDUCTASE"/>
    <property type="match status" value="1"/>
</dbReference>
<evidence type="ECO:0000256" key="8">
    <source>
        <dbReference type="ARBA" id="ARBA00023284"/>
    </source>
</evidence>
<organism evidence="15 16">
    <name type="scientific">Clostridium disporicum</name>
    <dbReference type="NCBI Taxonomy" id="84024"/>
    <lineage>
        <taxon>Bacteria</taxon>
        <taxon>Bacillati</taxon>
        <taxon>Bacillota</taxon>
        <taxon>Clostridia</taxon>
        <taxon>Eubacteriales</taxon>
        <taxon>Clostridiaceae</taxon>
        <taxon>Clostridium</taxon>
    </lineage>
</organism>
<dbReference type="GO" id="GO:0008379">
    <property type="term" value="F:thioredoxin peroxidase activity"/>
    <property type="evidence" value="ECO:0007669"/>
    <property type="project" value="TreeGrafter"/>
</dbReference>
<dbReference type="SUPFAM" id="SSF52833">
    <property type="entry name" value="Thioredoxin-like"/>
    <property type="match status" value="1"/>
</dbReference>
<evidence type="ECO:0000256" key="13">
    <source>
        <dbReference type="PIRSR" id="PIRSR000239-1"/>
    </source>
</evidence>
<keyword evidence="5" id="KW-0049">Antioxidant</keyword>
<dbReference type="InterPro" id="IPR024706">
    <property type="entry name" value="Peroxiredoxin_AhpC-typ"/>
</dbReference>
<dbReference type="EC" id="1.11.1.24" evidence="3"/>
<keyword evidence="4 15" id="KW-0575">Peroxidase</keyword>
<dbReference type="AlphaFoldDB" id="A0A174K168"/>
<dbReference type="Pfam" id="PF00578">
    <property type="entry name" value="AhpC-TSA"/>
    <property type="match status" value="1"/>
</dbReference>
<evidence type="ECO:0000256" key="11">
    <source>
        <dbReference type="ARBA" id="ARBA00041373"/>
    </source>
</evidence>
<proteinExistence type="inferred from homology"/>
<dbReference type="InterPro" id="IPR000866">
    <property type="entry name" value="AhpC/TSA"/>
</dbReference>
<evidence type="ECO:0000256" key="4">
    <source>
        <dbReference type="ARBA" id="ARBA00022559"/>
    </source>
</evidence>
<evidence type="ECO:0000256" key="1">
    <source>
        <dbReference type="ARBA" id="ARBA00003330"/>
    </source>
</evidence>
<comment type="subunit">
    <text evidence="2">Monomer.</text>
</comment>
<evidence type="ECO:0000256" key="9">
    <source>
        <dbReference type="ARBA" id="ARBA00032824"/>
    </source>
</evidence>
<dbReference type="OrthoDB" id="9812811at2"/>
<dbReference type="FunFam" id="3.40.30.10:FF:000007">
    <property type="entry name" value="Thioredoxin-dependent thiol peroxidase"/>
    <property type="match status" value="1"/>
</dbReference>
<dbReference type="PIRSF" id="PIRSF000239">
    <property type="entry name" value="AHPC"/>
    <property type="match status" value="1"/>
</dbReference>
<dbReference type="PANTHER" id="PTHR42801:SF4">
    <property type="entry name" value="AHPC_TSA FAMILY PROTEIN"/>
    <property type="match status" value="1"/>
</dbReference>
<dbReference type="PROSITE" id="PS51352">
    <property type="entry name" value="THIOREDOXIN_2"/>
    <property type="match status" value="1"/>
</dbReference>